<dbReference type="PANTHER" id="PTHR39336">
    <property type="entry name" value="PYRIDOXAMINE PHOSPHATE OXIDASE FAMILY PROTEIN (AFU_ORTHOLOGUE AFUA_6G11440)"/>
    <property type="match status" value="1"/>
</dbReference>
<evidence type="ECO:0000313" key="3">
    <source>
        <dbReference type="Proteomes" id="UP000316747"/>
    </source>
</evidence>
<accession>A0A543HV65</accession>
<dbReference type="OrthoDB" id="115989at2"/>
<dbReference type="SUPFAM" id="SSF50475">
    <property type="entry name" value="FMN-binding split barrel"/>
    <property type="match status" value="1"/>
</dbReference>
<dbReference type="EMBL" id="VFPM01000002">
    <property type="protein sequence ID" value="TQM62257.1"/>
    <property type="molecule type" value="Genomic_DNA"/>
</dbReference>
<dbReference type="Pfam" id="PF01243">
    <property type="entry name" value="PNPOx_N"/>
    <property type="match status" value="1"/>
</dbReference>
<dbReference type="RefSeq" id="WP_141844376.1">
    <property type="nucleotide sequence ID" value="NZ_VFPM01000002.1"/>
</dbReference>
<reference evidence="2 3" key="1">
    <citation type="submission" date="2019-06" db="EMBL/GenBank/DDBJ databases">
        <title>Genome sequencing of plant associated microbes to promote plant fitness in Sorghum bicolor and Oryza sativa.</title>
        <authorList>
            <person name="Coleman-Derr D."/>
        </authorList>
    </citation>
    <scope>NUCLEOTIDE SEQUENCE [LARGE SCALE GENOMIC DNA]</scope>
    <source>
        <strain evidence="2 3">KV-663</strain>
    </source>
</reference>
<evidence type="ECO:0000259" key="1">
    <source>
        <dbReference type="Pfam" id="PF01243"/>
    </source>
</evidence>
<dbReference type="PANTHER" id="PTHR39336:SF1">
    <property type="entry name" value="PYRIDOXAMINE PHOSPHATE OXIDASE FAMILY PROTEIN (AFU_ORTHOLOGUE AFUA_6G11440)"/>
    <property type="match status" value="1"/>
</dbReference>
<comment type="caution">
    <text evidence="2">The sequence shown here is derived from an EMBL/GenBank/DDBJ whole genome shotgun (WGS) entry which is preliminary data.</text>
</comment>
<dbReference type="Gene3D" id="2.30.110.10">
    <property type="entry name" value="Electron Transport, Fmn-binding Protein, Chain A"/>
    <property type="match status" value="1"/>
</dbReference>
<dbReference type="Proteomes" id="UP000316747">
    <property type="component" value="Unassembled WGS sequence"/>
</dbReference>
<feature type="domain" description="Pyridoxamine 5'-phosphate oxidase N-terminal" evidence="1">
    <location>
        <begin position="7"/>
        <end position="132"/>
    </location>
</feature>
<evidence type="ECO:0000313" key="2">
    <source>
        <dbReference type="EMBL" id="TQM62257.1"/>
    </source>
</evidence>
<dbReference type="AlphaFoldDB" id="A0A543HV65"/>
<organism evidence="2 3">
    <name type="scientific">Humibacillus xanthopallidus</name>
    <dbReference type="NCBI Taxonomy" id="412689"/>
    <lineage>
        <taxon>Bacteria</taxon>
        <taxon>Bacillati</taxon>
        <taxon>Actinomycetota</taxon>
        <taxon>Actinomycetes</taxon>
        <taxon>Micrococcales</taxon>
        <taxon>Intrasporangiaceae</taxon>
        <taxon>Humibacillus</taxon>
    </lineage>
</organism>
<sequence>MKLHESITDRLRTFIENQHVFFVATAPLAADGRVNLSPKGLDGTFVVLDERTVAYLDLTGSGAETVAHLRENGRITLMFCAFEGPPNIVRLHGRGRYVTLDDREFDALREHFADHPGARGVVVVDVERVSDSCGYAVPLMSHEGDRDLLTSWAAHRGEAGLEAYREKKNATSIDGLPALGA</sequence>
<gene>
    <name evidence="2" type="ORF">FBY41_2286</name>
</gene>
<proteinExistence type="predicted"/>
<name>A0A543HV65_9MICO</name>
<dbReference type="InterPro" id="IPR011576">
    <property type="entry name" value="Pyridox_Oxase_N"/>
</dbReference>
<keyword evidence="3" id="KW-1185">Reference proteome</keyword>
<protein>
    <submittedName>
        <fullName evidence="2">Putative pyridoxine 5'-phosphate oxidase superfamily flavin-nucleotide-binding protein</fullName>
    </submittedName>
</protein>
<dbReference type="InterPro" id="IPR012349">
    <property type="entry name" value="Split_barrel_FMN-bd"/>
</dbReference>